<dbReference type="AlphaFoldDB" id="A0A7I8VAX0"/>
<keyword evidence="5" id="KW-0813">Transport</keyword>
<keyword evidence="5" id="KW-0732">Signal</keyword>
<dbReference type="GO" id="GO:0005230">
    <property type="term" value="F:extracellular ligand-gated monoatomic ion channel activity"/>
    <property type="evidence" value="ECO:0007669"/>
    <property type="project" value="InterPro"/>
</dbReference>
<evidence type="ECO:0000256" key="5">
    <source>
        <dbReference type="RuleBase" id="RU000687"/>
    </source>
</evidence>
<name>A0A7I8VAX0_9ANNE</name>
<feature type="domain" description="Neurotransmitter-gated ion-channel ligand-binding" evidence="6">
    <location>
        <begin position="72"/>
        <end position="278"/>
    </location>
</feature>
<keyword evidence="9" id="KW-1185">Reference proteome</keyword>
<comment type="caution">
    <text evidence="8">The sequence shown here is derived from an EMBL/GenBank/DDBJ whole genome shotgun (WGS) entry which is preliminary data.</text>
</comment>
<keyword evidence="5" id="KW-0406">Ion transport</keyword>
<dbReference type="Pfam" id="PF02932">
    <property type="entry name" value="Neur_chan_memb"/>
    <property type="match status" value="1"/>
</dbReference>
<dbReference type="SUPFAM" id="SSF90112">
    <property type="entry name" value="Neurotransmitter-gated ion-channel transmembrane pore"/>
    <property type="match status" value="1"/>
</dbReference>
<dbReference type="InterPro" id="IPR018000">
    <property type="entry name" value="Neurotransmitter_ion_chnl_CS"/>
</dbReference>
<dbReference type="PROSITE" id="PS00236">
    <property type="entry name" value="NEUROTR_ION_CHANNEL"/>
    <property type="match status" value="1"/>
</dbReference>
<evidence type="ECO:0000313" key="8">
    <source>
        <dbReference type="EMBL" id="CAD5113332.1"/>
    </source>
</evidence>
<keyword evidence="3 5" id="KW-1133">Transmembrane helix</keyword>
<protein>
    <submittedName>
        <fullName evidence="8">DgyrCDS2510</fullName>
    </submittedName>
</protein>
<dbReference type="InterPro" id="IPR036734">
    <property type="entry name" value="Neur_chan_lig-bd_sf"/>
</dbReference>
<evidence type="ECO:0000313" key="9">
    <source>
        <dbReference type="Proteomes" id="UP000549394"/>
    </source>
</evidence>
<dbReference type="Gene3D" id="2.70.170.10">
    <property type="entry name" value="Neurotransmitter-gated ion-channel ligand-binding domain"/>
    <property type="match status" value="1"/>
</dbReference>
<organism evidence="8 9">
    <name type="scientific">Dimorphilus gyrociliatus</name>
    <dbReference type="NCBI Taxonomy" id="2664684"/>
    <lineage>
        <taxon>Eukaryota</taxon>
        <taxon>Metazoa</taxon>
        <taxon>Spiralia</taxon>
        <taxon>Lophotrochozoa</taxon>
        <taxon>Annelida</taxon>
        <taxon>Polychaeta</taxon>
        <taxon>Polychaeta incertae sedis</taxon>
        <taxon>Dinophilidae</taxon>
        <taxon>Dimorphilus</taxon>
    </lineage>
</organism>
<dbReference type="EMBL" id="CAJFCJ010000003">
    <property type="protein sequence ID" value="CAD5113332.1"/>
    <property type="molecule type" value="Genomic_DNA"/>
</dbReference>
<dbReference type="OrthoDB" id="6270741at2759"/>
<dbReference type="PANTHER" id="PTHR18945">
    <property type="entry name" value="NEUROTRANSMITTER GATED ION CHANNEL"/>
    <property type="match status" value="1"/>
</dbReference>
<feature type="transmembrane region" description="Helical" evidence="5">
    <location>
        <begin position="280"/>
        <end position="304"/>
    </location>
</feature>
<gene>
    <name evidence="8" type="ORF">DGYR_LOCUS2345</name>
</gene>
<feature type="transmembrane region" description="Helical" evidence="5">
    <location>
        <begin position="341"/>
        <end position="364"/>
    </location>
</feature>
<dbReference type="GO" id="GO:0004888">
    <property type="term" value="F:transmembrane signaling receptor activity"/>
    <property type="evidence" value="ECO:0007669"/>
    <property type="project" value="InterPro"/>
</dbReference>
<dbReference type="InterPro" id="IPR036719">
    <property type="entry name" value="Neuro-gated_channel_TM_sf"/>
</dbReference>
<feature type="transmembrane region" description="Helical" evidence="5">
    <location>
        <begin position="492"/>
        <end position="514"/>
    </location>
</feature>
<dbReference type="FunFam" id="2.70.170.10:FF:000028">
    <property type="entry name" value="AcetylCholine Receptor"/>
    <property type="match status" value="1"/>
</dbReference>
<dbReference type="Pfam" id="PF02931">
    <property type="entry name" value="Neur_chan_LBD"/>
    <property type="match status" value="1"/>
</dbReference>
<accession>A0A7I8VAX0</accession>
<evidence type="ECO:0000259" key="7">
    <source>
        <dbReference type="Pfam" id="PF02932"/>
    </source>
</evidence>
<evidence type="ECO:0000259" key="6">
    <source>
        <dbReference type="Pfam" id="PF02931"/>
    </source>
</evidence>
<dbReference type="Proteomes" id="UP000549394">
    <property type="component" value="Unassembled WGS sequence"/>
</dbReference>
<dbReference type="SUPFAM" id="SSF63712">
    <property type="entry name" value="Nicotinic receptor ligand binding domain-like"/>
    <property type="match status" value="1"/>
</dbReference>
<dbReference type="FunFam" id="1.20.58.390:FF:000043">
    <property type="entry name" value="AcetylCholine Receptor"/>
    <property type="match status" value="1"/>
</dbReference>
<sequence>MRINKLLLVCTLGEIIWLTADCGKSSVTQKFSTGKQLKNRKTFREGANSRLFKEGKKDRCQKYKKNSRISVEQRLLNYLLVDYDIDARGVKDVNNTVKVTIEFLLLRIQGLDERSQVLTTTGLVITEWFDERLTWNPEKYDNLTDVVIRPERIWLPELALMNGADELAPDFKQIRVRLSYNGKVHWEPGGIFTTTCDIDIRYFPFDEQLCPIQIGAWAYYSARMNLTNATGTIPTHNFRMNGEWQVIGTSVEWLETILPCCPDTRYPYVQFTLYLRRRHAFYIMNIVLPCSLLSVLVMIVFCLPPDAGEKISLGISVLLAFTVFLLMVAENVPRTSLHIPIIVIYLTCTMAFGTVSVCLTVLVLNLHHRDSERKIPKWVRIIVLNYLSKLLCVSARRPKSLADRLHAVDELENKTNVRHGLGQIATDMSLLRPILQEESAMQANQASSTRENGQPGKYSSMRDAIFPVFQKEKKRSENCQEWKELAHVMDRLFFILVFIFMNLSALIIFLVPYYREQLNVPQPVDEERI</sequence>
<dbReference type="InterPro" id="IPR006201">
    <property type="entry name" value="Neur_channel"/>
</dbReference>
<proteinExistence type="inferred from homology"/>
<dbReference type="InterPro" id="IPR038050">
    <property type="entry name" value="Neuro_actylchol_rec"/>
</dbReference>
<dbReference type="CDD" id="cd19051">
    <property type="entry name" value="LGIC_TM_cation"/>
    <property type="match status" value="1"/>
</dbReference>
<keyword evidence="5" id="KW-0407">Ion channel</keyword>
<dbReference type="InterPro" id="IPR006202">
    <property type="entry name" value="Neur_chan_lig-bd"/>
</dbReference>
<evidence type="ECO:0000256" key="1">
    <source>
        <dbReference type="ARBA" id="ARBA00004141"/>
    </source>
</evidence>
<dbReference type="InterPro" id="IPR006029">
    <property type="entry name" value="Neurotrans-gated_channel_TM"/>
</dbReference>
<keyword evidence="2 5" id="KW-0812">Transmembrane</keyword>
<dbReference type="PRINTS" id="PR00252">
    <property type="entry name" value="NRIONCHANNEL"/>
</dbReference>
<comment type="similarity">
    <text evidence="5">Belongs to the ligand-gated ion channel (TC 1.A.9) family.</text>
</comment>
<feature type="transmembrane region" description="Helical" evidence="5">
    <location>
        <begin position="311"/>
        <end position="329"/>
    </location>
</feature>
<evidence type="ECO:0000256" key="4">
    <source>
        <dbReference type="ARBA" id="ARBA00023136"/>
    </source>
</evidence>
<keyword evidence="4 5" id="KW-0472">Membrane</keyword>
<reference evidence="8 9" key="1">
    <citation type="submission" date="2020-08" db="EMBL/GenBank/DDBJ databases">
        <authorList>
            <person name="Hejnol A."/>
        </authorList>
    </citation>
    <scope>NUCLEOTIDE SEQUENCE [LARGE SCALE GENOMIC DNA]</scope>
</reference>
<dbReference type="Gene3D" id="1.20.58.390">
    <property type="entry name" value="Neurotransmitter-gated ion-channel transmembrane domain"/>
    <property type="match status" value="2"/>
</dbReference>
<dbReference type="CDD" id="cd18989">
    <property type="entry name" value="LGIC_ECD_cation"/>
    <property type="match status" value="1"/>
</dbReference>
<evidence type="ECO:0000256" key="2">
    <source>
        <dbReference type="ARBA" id="ARBA00022692"/>
    </source>
</evidence>
<dbReference type="GO" id="GO:0016020">
    <property type="term" value="C:membrane"/>
    <property type="evidence" value="ECO:0007669"/>
    <property type="project" value="UniProtKB-SubCell"/>
</dbReference>
<evidence type="ECO:0000256" key="3">
    <source>
        <dbReference type="ARBA" id="ARBA00022989"/>
    </source>
</evidence>
<feature type="chain" id="PRO_5029935553" evidence="5">
    <location>
        <begin position="23"/>
        <end position="529"/>
    </location>
</feature>
<comment type="subcellular location">
    <subcellularLocation>
        <location evidence="1">Membrane</location>
        <topology evidence="1">Multi-pass membrane protein</topology>
    </subcellularLocation>
</comment>
<feature type="domain" description="Neurotransmitter-gated ion-channel transmembrane" evidence="7">
    <location>
        <begin position="286"/>
        <end position="509"/>
    </location>
</feature>
<feature type="signal peptide" evidence="5">
    <location>
        <begin position="1"/>
        <end position="22"/>
    </location>
</feature>